<accession>A0A2M8QDM8</accession>
<keyword evidence="3" id="KW-0812">Transmembrane</keyword>
<feature type="transmembrane region" description="Helical" evidence="3">
    <location>
        <begin position="578"/>
        <end position="600"/>
    </location>
</feature>
<dbReference type="PANTHER" id="PTHR12631">
    <property type="entry name" value="ALPHA-L-IDURONIDASE"/>
    <property type="match status" value="1"/>
</dbReference>
<feature type="non-terminal residue" evidence="5">
    <location>
        <position position="873"/>
    </location>
</feature>
<dbReference type="EMBL" id="PGTN01000031">
    <property type="protein sequence ID" value="PJF47909.1"/>
    <property type="molecule type" value="Genomic_DNA"/>
</dbReference>
<dbReference type="Pfam" id="PF02449">
    <property type="entry name" value="Glyco_hydro_42"/>
    <property type="match status" value="1"/>
</dbReference>
<evidence type="ECO:0000256" key="1">
    <source>
        <dbReference type="ARBA" id="ARBA00022801"/>
    </source>
</evidence>
<feature type="transmembrane region" description="Helical" evidence="3">
    <location>
        <begin position="677"/>
        <end position="704"/>
    </location>
</feature>
<dbReference type="InterPro" id="IPR017853">
    <property type="entry name" value="GH"/>
</dbReference>
<feature type="domain" description="Glycoside hydrolase family 42 N-terminal" evidence="4">
    <location>
        <begin position="63"/>
        <end position="121"/>
    </location>
</feature>
<name>A0A2M8QDM8_9CHLR</name>
<keyword evidence="1" id="KW-0378">Hydrolase</keyword>
<evidence type="ECO:0000256" key="3">
    <source>
        <dbReference type="SAM" id="Phobius"/>
    </source>
</evidence>
<feature type="transmembrane region" description="Helical" evidence="3">
    <location>
        <begin position="621"/>
        <end position="641"/>
    </location>
</feature>
<dbReference type="InterPro" id="IPR051923">
    <property type="entry name" value="Glycosyl_Hydrolase_39"/>
</dbReference>
<dbReference type="SUPFAM" id="SSF51445">
    <property type="entry name" value="(Trans)glycosidases"/>
    <property type="match status" value="1"/>
</dbReference>
<dbReference type="GO" id="GO:0005975">
    <property type="term" value="P:carbohydrate metabolic process"/>
    <property type="evidence" value="ECO:0007669"/>
    <property type="project" value="InterPro"/>
</dbReference>
<feature type="transmembrane region" description="Helical" evidence="3">
    <location>
        <begin position="820"/>
        <end position="840"/>
    </location>
</feature>
<proteinExistence type="predicted"/>
<dbReference type="InterPro" id="IPR013529">
    <property type="entry name" value="Glyco_hydro_42_N"/>
</dbReference>
<feature type="transmembrane region" description="Helical" evidence="3">
    <location>
        <begin position="782"/>
        <end position="800"/>
    </location>
</feature>
<evidence type="ECO:0000313" key="5">
    <source>
        <dbReference type="EMBL" id="PJF47909.1"/>
    </source>
</evidence>
<dbReference type="GO" id="GO:0004565">
    <property type="term" value="F:beta-galactosidase activity"/>
    <property type="evidence" value="ECO:0007669"/>
    <property type="project" value="InterPro"/>
</dbReference>
<comment type="caution">
    <text evidence="5">The sequence shown here is derived from an EMBL/GenBank/DDBJ whole genome shotgun (WGS) entry which is preliminary data.</text>
</comment>
<dbReference type="PANTHER" id="PTHR12631:SF10">
    <property type="entry name" value="BETA-XYLOSIDASE-LIKE PROTEIN-RELATED"/>
    <property type="match status" value="1"/>
</dbReference>
<feature type="transmembrane region" description="Helical" evidence="3">
    <location>
        <begin position="653"/>
        <end position="670"/>
    </location>
</feature>
<evidence type="ECO:0000313" key="6">
    <source>
        <dbReference type="Proteomes" id="UP000230790"/>
    </source>
</evidence>
<dbReference type="AlphaFoldDB" id="A0A2M8QDM8"/>
<keyword evidence="3" id="KW-0472">Membrane</keyword>
<organism evidence="5 6">
    <name type="scientific">Candidatus Thermofonsia Clade 3 bacterium</name>
    <dbReference type="NCBI Taxonomy" id="2364212"/>
    <lineage>
        <taxon>Bacteria</taxon>
        <taxon>Bacillati</taxon>
        <taxon>Chloroflexota</taxon>
        <taxon>Candidatus Thermofontia</taxon>
        <taxon>Candidatus Thermofonsia Clade 3</taxon>
    </lineage>
</organism>
<dbReference type="Proteomes" id="UP000230790">
    <property type="component" value="Unassembled WGS sequence"/>
</dbReference>
<sequence length="873" mass="96329">MNSSIRRPRALFLAALITLVLSVTSLIGLRSAQVLHARGRVLPFPQPIFGAESLRLGANAALEQYEEETLDALLDDLARRGVRWVRQEFRWSEIEPKRGQFDWSASDRIFSAAARHGINILPVLWTTPPWARAPSASAQFPPIETAPPADLNDFAQFVRAFAERYDAGRLSQASASSSDSQFASPIFAYQIWDEPNLSAAWGNALIDPTYYLQMLRAARRAIHEVNPNARIMLAGLAPTVEQSNVNLAPQTFLLKLYQLGGHEAFDIAAAKAYGFDFPPDDRRVDAGVLNFSHVILMREMMAAHNDGHKAIWLTPFGWNALPAGWSGEPSIWGNTSEAQQADYTRSAVRRAAMEWPWVGGMFVDGLQPRPRPLRPKADARWGFALLDAQGRPRPVYEALTQAVGDAAHAPRAQLFANCQSPQSLYRALNLDNVTTAMPEILASKPDCATPNPRAQFSEGWRFGQLGADVPDRPDAKVSFRFTGNALALIVRRGNYRAYTFVRVDGRPANRLPTEPRGAYLIMTSPGLYPVIEMIPVADGLGEGEHVAEITVDRGWNQWALIGWSSAPVGDWRLAIGEWFAAGIGVLSAIALIVLAPRARWGEWWAARMAHLRSHRPDTARWNARAVVAALILWLTAALTWAQDAATAYRNLGLGPNVVFTGFASGVLFWSPTMVVSLIALAALTMLVLLRLEAGLMLLAFFIPFYLLPQRLFERSFAMVELLTLISLASWGARWLRIGLRAKREGAPFAVTPPRLTLFDWSALALVGVGLLSALQADFRVEAFRELRLVIVEPALVYLMLRMLPPDRNEGLTPEQRAMPILDGFALGAVAVAMIGLINYAQGNTIEAEFGLPRIKSVFGSPNNDALYLERALP</sequence>
<evidence type="ECO:0000256" key="2">
    <source>
        <dbReference type="ARBA" id="ARBA00023295"/>
    </source>
</evidence>
<dbReference type="Gene3D" id="3.20.20.80">
    <property type="entry name" value="Glycosidases"/>
    <property type="match status" value="1"/>
</dbReference>
<feature type="transmembrane region" description="Helical" evidence="3">
    <location>
        <begin position="756"/>
        <end position="776"/>
    </location>
</feature>
<keyword evidence="3" id="KW-1133">Transmembrane helix</keyword>
<reference evidence="5 6" key="1">
    <citation type="submission" date="2017-11" db="EMBL/GenBank/DDBJ databases">
        <title>Evolution of Phototrophy in the Chloroflexi Phylum Driven by Horizontal Gene Transfer.</title>
        <authorList>
            <person name="Ward L.M."/>
            <person name="Hemp J."/>
            <person name="Shih P.M."/>
            <person name="Mcglynn S.E."/>
            <person name="Fischer W."/>
        </authorList>
    </citation>
    <scope>NUCLEOTIDE SEQUENCE [LARGE SCALE GENOMIC DNA]</scope>
    <source>
        <strain evidence="5">JP3_7</strain>
    </source>
</reference>
<protein>
    <recommendedName>
        <fullName evidence="4">Glycoside hydrolase family 42 N-terminal domain-containing protein</fullName>
    </recommendedName>
</protein>
<gene>
    <name evidence="5" type="ORF">CUN48_06340</name>
</gene>
<evidence type="ECO:0000259" key="4">
    <source>
        <dbReference type="Pfam" id="PF02449"/>
    </source>
</evidence>
<keyword evidence="2" id="KW-0326">Glycosidase</keyword>
<dbReference type="GO" id="GO:0009341">
    <property type="term" value="C:beta-galactosidase complex"/>
    <property type="evidence" value="ECO:0007669"/>
    <property type="project" value="InterPro"/>
</dbReference>